<organism evidence="2">
    <name type="scientific">uncultured Myxococcales bacterium</name>
    <dbReference type="NCBI Taxonomy" id="253830"/>
    <lineage>
        <taxon>Bacteria</taxon>
        <taxon>Pseudomonadati</taxon>
        <taxon>Myxococcota</taxon>
        <taxon>Myxococcia</taxon>
        <taxon>Myxococcales</taxon>
        <taxon>environmental samples</taxon>
    </lineage>
</organism>
<feature type="region of interest" description="Disordered" evidence="1">
    <location>
        <begin position="70"/>
        <end position="92"/>
    </location>
</feature>
<gene>
    <name evidence="2" type="ORF">MMCf1_140</name>
</gene>
<reference evidence="2" key="1">
    <citation type="journal article" date="2012" name="ISME J.">
        <title>Biogeography and phylogenetic diversity of a cluster of exclusively marine myxobacteria.</title>
        <authorList>
            <person name="Brinkhoff T."/>
            <person name="Fischer D."/>
            <person name="Vollmers J."/>
            <person name="Voget S."/>
            <person name="Beardsley C."/>
            <person name="Thole S."/>
            <person name="Mussmann M."/>
            <person name="Kunze B."/>
            <person name="Wagner-Dobler I."/>
            <person name="Daniel R."/>
            <person name="Simon M."/>
        </authorList>
    </citation>
    <scope>NUCLEOTIDE SEQUENCE</scope>
</reference>
<evidence type="ECO:0000313" key="2">
    <source>
        <dbReference type="EMBL" id="ADN05967.1"/>
    </source>
</evidence>
<evidence type="ECO:0000256" key="1">
    <source>
        <dbReference type="SAM" id="MobiDB-lite"/>
    </source>
</evidence>
<sequence>MAESTPSVTPRVFEHTSRKDWGRSVLVLEIPDKRTFLFEDGAERSFRPDYWHKMEIIEVQANEAVRIDRIARRNQAPAPGSTRKSKAPPKKPDITFGQQVAYFMTLYPVGFEDESYIKSERGVAGAKGREKLKDAAIERAEDLLSQKNLDELTGNRSYEEIHQMIYEFLTSTKSTTQKAEATRFKNLPEDSRETVALALRELLYGERTYPIRFDSFVAALDVEDGATWPLTTLLSALVYPADHLFVKPTFLKKQALILDIDPKYDTTPNSTTYMQFLEAAKKTMELLQEAGQRPRDLWDVHVFICKTLSPKAIKEATGVA</sequence>
<dbReference type="AlphaFoldDB" id="G3D5F9"/>
<name>G3D5F9_9BACT</name>
<protein>
    <submittedName>
        <fullName evidence="2">Uncharacterized protein</fullName>
    </submittedName>
</protein>
<accession>G3D5F9</accession>
<proteinExistence type="predicted"/>
<dbReference type="EMBL" id="HQ191475">
    <property type="protein sequence ID" value="ADN05967.1"/>
    <property type="molecule type" value="Genomic_DNA"/>
</dbReference>